<keyword evidence="5" id="KW-0068">Autocatalytic cleavage</keyword>
<evidence type="ECO:0000256" key="2">
    <source>
        <dbReference type="ARBA" id="ARBA00010872"/>
    </source>
</evidence>
<protein>
    <submittedName>
        <fullName evidence="10">Uncharacterized protein</fullName>
    </submittedName>
</protein>
<dbReference type="GO" id="GO:0005737">
    <property type="term" value="C:cytoplasm"/>
    <property type="evidence" value="ECO:0007669"/>
    <property type="project" value="TreeGrafter"/>
</dbReference>
<dbReference type="CDD" id="cd04702">
    <property type="entry name" value="ASRGL1_like"/>
    <property type="match status" value="1"/>
</dbReference>
<feature type="binding site" evidence="8">
    <location>
        <begin position="222"/>
        <end position="225"/>
    </location>
    <ligand>
        <name>substrate</name>
    </ligand>
</feature>
<feature type="site" description="Cleavage; by autolysis" evidence="9">
    <location>
        <begin position="174"/>
        <end position="175"/>
    </location>
</feature>
<dbReference type="InterPro" id="IPR033844">
    <property type="entry name" value="ASRGL1_meta"/>
</dbReference>
<evidence type="ECO:0000256" key="5">
    <source>
        <dbReference type="ARBA" id="ARBA00022813"/>
    </source>
</evidence>
<sequence>MSRRPVIVIHGGAWAIPDKLATGSIDGVKAAATTGYRVLQDGGTAVDAVEAAIVVLENHPAFDAGYGSVLNANGEVEMDAVLMTGHNLQCGGVACVQNIKNPIKLARAVMDKTDHTLLVGLGSNQFAEEIGMEKVSTDDLVTEDAKAEWKEFMKFKTTVNVLFRNRDVKLSGCDTVGAVALDNAGNVAFGTSTGGITAKRPGRVGDRSGGYADNTSGAVSTTGHGESIVKVCLARQITFNMEQGLSAQEATEKALQSMANRVQGSGGAVTVSKDGDIGKHFTTERMAWSWIKDGQLHYGLNPGEDFSQAV</sequence>
<evidence type="ECO:0000256" key="4">
    <source>
        <dbReference type="ARBA" id="ARBA00022801"/>
    </source>
</evidence>
<comment type="catalytic activity">
    <reaction evidence="1">
        <text>Cleavage of a beta-linked Asp residue from the N-terminus of a polypeptide.</text>
        <dbReference type="EC" id="3.4.19.5"/>
    </reaction>
</comment>
<reference evidence="10" key="1">
    <citation type="submission" date="2019-08" db="EMBL/GenBank/DDBJ databases">
        <title>The improved chromosome-level genome for the pearl oyster Pinctada fucata martensii using PacBio sequencing and Hi-C.</title>
        <authorList>
            <person name="Zheng Z."/>
        </authorList>
    </citation>
    <scope>NUCLEOTIDE SEQUENCE</scope>
    <source>
        <strain evidence="10">ZZ-2019</strain>
        <tissue evidence="10">Adductor muscle</tissue>
    </source>
</reference>
<evidence type="ECO:0000256" key="6">
    <source>
        <dbReference type="ARBA" id="ARBA00049366"/>
    </source>
</evidence>
<evidence type="ECO:0000313" key="10">
    <source>
        <dbReference type="EMBL" id="KAK3092679.1"/>
    </source>
</evidence>
<dbReference type="FunFam" id="3.60.20.30:FF:000001">
    <property type="entry name" value="Isoaspartyl peptidase/L-asparaginase"/>
    <property type="match status" value="1"/>
</dbReference>
<dbReference type="EMBL" id="VSWD01000009">
    <property type="protein sequence ID" value="KAK3092679.1"/>
    <property type="molecule type" value="Genomic_DNA"/>
</dbReference>
<comment type="catalytic activity">
    <reaction evidence="6">
        <text>L-asparagine + H2O = L-aspartate + NH4(+)</text>
        <dbReference type="Rhea" id="RHEA:21016"/>
        <dbReference type="ChEBI" id="CHEBI:15377"/>
        <dbReference type="ChEBI" id="CHEBI:28938"/>
        <dbReference type="ChEBI" id="CHEBI:29991"/>
        <dbReference type="ChEBI" id="CHEBI:58048"/>
        <dbReference type="EC" id="3.5.1.1"/>
    </reaction>
</comment>
<feature type="binding site" evidence="8">
    <location>
        <begin position="203"/>
        <end position="206"/>
    </location>
    <ligand>
        <name>substrate</name>
    </ligand>
</feature>
<dbReference type="GO" id="GO:0033345">
    <property type="term" value="P:L-asparagine catabolic process via L-aspartate"/>
    <property type="evidence" value="ECO:0007669"/>
    <property type="project" value="TreeGrafter"/>
</dbReference>
<comment type="caution">
    <text evidence="10">The sequence shown here is derived from an EMBL/GenBank/DDBJ whole genome shotgun (WGS) entry which is preliminary data.</text>
</comment>
<organism evidence="10 11">
    <name type="scientific">Pinctada imbricata</name>
    <name type="common">Atlantic pearl-oyster</name>
    <name type="synonym">Pinctada martensii</name>
    <dbReference type="NCBI Taxonomy" id="66713"/>
    <lineage>
        <taxon>Eukaryota</taxon>
        <taxon>Metazoa</taxon>
        <taxon>Spiralia</taxon>
        <taxon>Lophotrochozoa</taxon>
        <taxon>Mollusca</taxon>
        <taxon>Bivalvia</taxon>
        <taxon>Autobranchia</taxon>
        <taxon>Pteriomorphia</taxon>
        <taxon>Pterioida</taxon>
        <taxon>Pterioidea</taxon>
        <taxon>Pteriidae</taxon>
        <taxon>Pinctada</taxon>
    </lineage>
</organism>
<proteinExistence type="inferred from homology"/>
<comment type="similarity">
    <text evidence="2">Belongs to the Ntn-hydrolase family.</text>
</comment>
<evidence type="ECO:0000256" key="1">
    <source>
        <dbReference type="ARBA" id="ARBA00000306"/>
    </source>
</evidence>
<dbReference type="Pfam" id="PF01112">
    <property type="entry name" value="Asparaginase_2"/>
    <property type="match status" value="1"/>
</dbReference>
<evidence type="ECO:0000256" key="8">
    <source>
        <dbReference type="PIRSR" id="PIRSR600246-2"/>
    </source>
</evidence>
<evidence type="ECO:0000256" key="9">
    <source>
        <dbReference type="PIRSR" id="PIRSR600246-3"/>
    </source>
</evidence>
<dbReference type="GO" id="GO:0008798">
    <property type="term" value="F:beta-aspartyl-peptidase activity"/>
    <property type="evidence" value="ECO:0007669"/>
    <property type="project" value="UniProtKB-EC"/>
</dbReference>
<keyword evidence="4" id="KW-0378">Hydrolase</keyword>
<gene>
    <name evidence="10" type="ORF">FSP39_005815</name>
</gene>
<dbReference type="InterPro" id="IPR029055">
    <property type="entry name" value="Ntn_hydrolases_N"/>
</dbReference>
<dbReference type="GO" id="GO:0004067">
    <property type="term" value="F:asparaginase activity"/>
    <property type="evidence" value="ECO:0007669"/>
    <property type="project" value="UniProtKB-EC"/>
</dbReference>
<evidence type="ECO:0000256" key="3">
    <source>
        <dbReference type="ARBA" id="ARBA00022670"/>
    </source>
</evidence>
<evidence type="ECO:0000313" key="11">
    <source>
        <dbReference type="Proteomes" id="UP001186944"/>
    </source>
</evidence>
<accession>A0AA89BRC8</accession>
<keyword evidence="3" id="KW-0645">Protease</keyword>
<dbReference type="Proteomes" id="UP001186944">
    <property type="component" value="Unassembled WGS sequence"/>
</dbReference>
<dbReference type="InterPro" id="IPR000246">
    <property type="entry name" value="Peptidase_T2"/>
</dbReference>
<feature type="active site" description="Nucleophile" evidence="7">
    <location>
        <position position="175"/>
    </location>
</feature>
<dbReference type="Gene3D" id="3.60.20.30">
    <property type="entry name" value="(Glycosyl)asparaginase"/>
    <property type="match status" value="1"/>
</dbReference>
<dbReference type="SUPFAM" id="SSF56235">
    <property type="entry name" value="N-terminal nucleophile aminohydrolases (Ntn hydrolases)"/>
    <property type="match status" value="1"/>
</dbReference>
<evidence type="ECO:0000256" key="7">
    <source>
        <dbReference type="PIRSR" id="PIRSR600246-1"/>
    </source>
</evidence>
<dbReference type="PANTHER" id="PTHR10188">
    <property type="entry name" value="L-ASPARAGINASE"/>
    <property type="match status" value="1"/>
</dbReference>
<dbReference type="AlphaFoldDB" id="A0AA89BRC8"/>
<dbReference type="PANTHER" id="PTHR10188:SF43">
    <property type="entry name" value="ASPARAGINASE (EUROFUNG)"/>
    <property type="match status" value="1"/>
</dbReference>
<keyword evidence="11" id="KW-1185">Reference proteome</keyword>
<dbReference type="GO" id="GO:0006508">
    <property type="term" value="P:proteolysis"/>
    <property type="evidence" value="ECO:0007669"/>
    <property type="project" value="UniProtKB-KW"/>
</dbReference>
<name>A0AA89BRC8_PINIB</name>